<dbReference type="EMBL" id="BKCJ011416364">
    <property type="protein sequence ID" value="GFD31676.1"/>
    <property type="molecule type" value="Genomic_DNA"/>
</dbReference>
<name>A0A699VE79_TANCI</name>
<gene>
    <name evidence="3" type="ORF">Tci_903645</name>
</gene>
<dbReference type="InterPro" id="IPR000595">
    <property type="entry name" value="cNMP-bd_dom"/>
</dbReference>
<dbReference type="Gene3D" id="2.60.120.10">
    <property type="entry name" value="Jelly Rolls"/>
    <property type="match status" value="1"/>
</dbReference>
<dbReference type="PROSITE" id="PS00889">
    <property type="entry name" value="CNMP_BINDING_2"/>
    <property type="match status" value="1"/>
</dbReference>
<feature type="domain" description="Cyclic nucleotide-binding" evidence="2">
    <location>
        <begin position="43"/>
        <end position="114"/>
    </location>
</feature>
<dbReference type="CDD" id="cd00038">
    <property type="entry name" value="CAP_ED"/>
    <property type="match status" value="1"/>
</dbReference>
<dbReference type="Pfam" id="PF00027">
    <property type="entry name" value="cNMP_binding"/>
    <property type="match status" value="1"/>
</dbReference>
<dbReference type="AlphaFoldDB" id="A0A699VE79"/>
<reference evidence="3" key="1">
    <citation type="journal article" date="2019" name="Sci. Rep.">
        <title>Draft genome of Tanacetum cinerariifolium, the natural source of mosquito coil.</title>
        <authorList>
            <person name="Yamashiro T."/>
            <person name="Shiraishi A."/>
            <person name="Satake H."/>
            <person name="Nakayama K."/>
        </authorList>
    </citation>
    <scope>NUCLEOTIDE SEQUENCE</scope>
</reference>
<dbReference type="SUPFAM" id="SSF51206">
    <property type="entry name" value="cAMP-binding domain-like"/>
    <property type="match status" value="1"/>
</dbReference>
<comment type="caution">
    <text evidence="3">The sequence shown here is derived from an EMBL/GenBank/DDBJ whole genome shotgun (WGS) entry which is preliminary data.</text>
</comment>
<feature type="region of interest" description="Disordered" evidence="1">
    <location>
        <begin position="1"/>
        <end position="31"/>
    </location>
</feature>
<feature type="compositionally biased region" description="Pro residues" evidence="1">
    <location>
        <begin position="1"/>
        <end position="11"/>
    </location>
</feature>
<proteinExistence type="predicted"/>
<dbReference type="PROSITE" id="PS50042">
    <property type="entry name" value="CNMP_BINDING_3"/>
    <property type="match status" value="1"/>
</dbReference>
<organism evidence="3">
    <name type="scientific">Tanacetum cinerariifolium</name>
    <name type="common">Dalmatian daisy</name>
    <name type="synonym">Chrysanthemum cinerariifolium</name>
    <dbReference type="NCBI Taxonomy" id="118510"/>
    <lineage>
        <taxon>Eukaryota</taxon>
        <taxon>Viridiplantae</taxon>
        <taxon>Streptophyta</taxon>
        <taxon>Embryophyta</taxon>
        <taxon>Tracheophyta</taxon>
        <taxon>Spermatophyta</taxon>
        <taxon>Magnoliopsida</taxon>
        <taxon>eudicotyledons</taxon>
        <taxon>Gunneridae</taxon>
        <taxon>Pentapetalae</taxon>
        <taxon>asterids</taxon>
        <taxon>campanulids</taxon>
        <taxon>Asterales</taxon>
        <taxon>Asteraceae</taxon>
        <taxon>Asteroideae</taxon>
        <taxon>Anthemideae</taxon>
        <taxon>Anthemidinae</taxon>
        <taxon>Tanacetum</taxon>
    </lineage>
</organism>
<protein>
    <recommendedName>
        <fullName evidence="2">Cyclic nucleotide-binding domain-containing protein</fullName>
    </recommendedName>
</protein>
<evidence type="ECO:0000256" key="1">
    <source>
        <dbReference type="SAM" id="MobiDB-lite"/>
    </source>
</evidence>
<evidence type="ECO:0000259" key="2">
    <source>
        <dbReference type="PROSITE" id="PS50042"/>
    </source>
</evidence>
<accession>A0A699VE79</accession>
<feature type="non-terminal residue" evidence="3">
    <location>
        <position position="1"/>
    </location>
</feature>
<dbReference type="InterPro" id="IPR018490">
    <property type="entry name" value="cNMP-bd_dom_sf"/>
</dbReference>
<evidence type="ECO:0000313" key="3">
    <source>
        <dbReference type="EMBL" id="GFD31676.1"/>
    </source>
</evidence>
<dbReference type="InterPro" id="IPR014710">
    <property type="entry name" value="RmlC-like_jellyroll"/>
</dbReference>
<sequence length="121" mass="13336">AATAGPPPLAYEPPRRRCPLAGPGPGGPAPPHRAVCRNARKREVGIFNGPQLLTTFRQGDFFGELALLDAEPRSATAVAQSAVRAFRLDQDDFYDVMEERGEVLRNILRVLCQRLRKQNEA</sequence>
<dbReference type="InterPro" id="IPR018488">
    <property type="entry name" value="cNMP-bd_CS"/>
</dbReference>